<organism evidence="2 3">
    <name type="scientific">Croceimicrobium hydrocarbonivorans</name>
    <dbReference type="NCBI Taxonomy" id="2761580"/>
    <lineage>
        <taxon>Bacteria</taxon>
        <taxon>Pseudomonadati</taxon>
        <taxon>Bacteroidota</taxon>
        <taxon>Flavobacteriia</taxon>
        <taxon>Flavobacteriales</taxon>
        <taxon>Owenweeksiaceae</taxon>
        <taxon>Croceimicrobium</taxon>
    </lineage>
</organism>
<evidence type="ECO:0000259" key="1">
    <source>
        <dbReference type="Pfam" id="PF05523"/>
    </source>
</evidence>
<dbReference type="Pfam" id="PF05523">
    <property type="entry name" value="FdtA"/>
    <property type="match status" value="1"/>
</dbReference>
<dbReference type="Gene3D" id="2.60.120.10">
    <property type="entry name" value="Jelly Rolls"/>
    <property type="match status" value="1"/>
</dbReference>
<keyword evidence="3" id="KW-1185">Reference proteome</keyword>
<dbReference type="InterPro" id="IPR011051">
    <property type="entry name" value="RmlC_Cupin_sf"/>
</dbReference>
<feature type="domain" description="Sugar 3,4-ketoisomerase QdtA cupin" evidence="1">
    <location>
        <begin position="8"/>
        <end position="135"/>
    </location>
</feature>
<accession>A0A7H0VGB4</accession>
<dbReference type="AlphaFoldDB" id="A0A7H0VGB4"/>
<dbReference type="CDD" id="cd20292">
    <property type="entry name" value="cupin_QdtA-like"/>
    <property type="match status" value="1"/>
</dbReference>
<protein>
    <submittedName>
        <fullName evidence="2">WxcM-like domain-containing protein</fullName>
    </submittedName>
</protein>
<dbReference type="SUPFAM" id="SSF51182">
    <property type="entry name" value="RmlC-like cupins"/>
    <property type="match status" value="1"/>
</dbReference>
<sequence>MIFNSVYDCELIHLPKVGDRNGHISAINNSTEIPFDVKRVFYLYDIPGGESRGAHAHKECHQFLIAASGAFEVLLDDGNIQRVIMLNRPDLGLHIPPGIWASEINFSSGSICLVLASHGYSEGDYIRDYDEFKAFRS</sequence>
<name>A0A7H0VGB4_9FLAO</name>
<dbReference type="InterPro" id="IPR008894">
    <property type="entry name" value="QdtA_cupin_dom"/>
</dbReference>
<proteinExistence type="predicted"/>
<evidence type="ECO:0000313" key="2">
    <source>
        <dbReference type="EMBL" id="QNR24762.1"/>
    </source>
</evidence>
<gene>
    <name evidence="2" type="ORF">H4K34_02650</name>
</gene>
<reference evidence="2 3" key="1">
    <citation type="submission" date="2020-08" db="EMBL/GenBank/DDBJ databases">
        <title>Croceimicrobium hydrocarbonivorans gen. nov., sp. nov., a novel marine bacterium isolated from a bacterial consortium that degrades polyethylene terephthalate.</title>
        <authorList>
            <person name="Liu R."/>
        </authorList>
    </citation>
    <scope>NUCLEOTIDE SEQUENCE [LARGE SCALE GENOMIC DNA]</scope>
    <source>
        <strain evidence="2 3">A20-9</strain>
    </source>
</reference>
<dbReference type="EMBL" id="CP060139">
    <property type="protein sequence ID" value="QNR24762.1"/>
    <property type="molecule type" value="Genomic_DNA"/>
</dbReference>
<dbReference type="RefSeq" id="WP_210759288.1">
    <property type="nucleotide sequence ID" value="NZ_CP060139.1"/>
</dbReference>
<dbReference type="InterPro" id="IPR014710">
    <property type="entry name" value="RmlC-like_jellyroll"/>
</dbReference>
<evidence type="ECO:0000313" key="3">
    <source>
        <dbReference type="Proteomes" id="UP000516305"/>
    </source>
</evidence>
<dbReference type="Proteomes" id="UP000516305">
    <property type="component" value="Chromosome"/>
</dbReference>
<dbReference type="KEGG" id="chyd:H4K34_02650"/>